<accession>A0A8K0JDF9</accession>
<sequence>MMRLWSHKCVCRRGCVTVAANLCFWSQVVIAVAPLHGLQIRYCNAPLGSTFTPVQLTNHAAGKENLALLAAQPSARPSSQIRWLLLLNCKITLHAVAALKAYLPPPPPHPIPLSQSGADGEENVIPPYNVQPYNVGNRHVMISHQHMEAISTTK</sequence>
<comment type="caution">
    <text evidence="1">The sequence shown here is derived from an EMBL/GenBank/DDBJ whole genome shotgun (WGS) entry which is preliminary data.</text>
</comment>
<evidence type="ECO:0000313" key="2">
    <source>
        <dbReference type="Proteomes" id="UP000812966"/>
    </source>
</evidence>
<gene>
    <name evidence="1" type="ORF">FFLO_07199</name>
</gene>
<organism evidence="1 2">
    <name type="scientific">Filobasidium floriforme</name>
    <dbReference type="NCBI Taxonomy" id="5210"/>
    <lineage>
        <taxon>Eukaryota</taxon>
        <taxon>Fungi</taxon>
        <taxon>Dikarya</taxon>
        <taxon>Basidiomycota</taxon>
        <taxon>Agaricomycotina</taxon>
        <taxon>Tremellomycetes</taxon>
        <taxon>Filobasidiales</taxon>
        <taxon>Filobasidiaceae</taxon>
        <taxon>Filobasidium</taxon>
    </lineage>
</organism>
<dbReference type="AlphaFoldDB" id="A0A8K0JDF9"/>
<dbReference type="EMBL" id="JABELV010000498">
    <property type="protein sequence ID" value="KAG7527173.1"/>
    <property type="molecule type" value="Genomic_DNA"/>
</dbReference>
<proteinExistence type="predicted"/>
<dbReference type="Proteomes" id="UP000812966">
    <property type="component" value="Unassembled WGS sequence"/>
</dbReference>
<keyword evidence="2" id="KW-1185">Reference proteome</keyword>
<evidence type="ECO:0000313" key="1">
    <source>
        <dbReference type="EMBL" id="KAG7527173.1"/>
    </source>
</evidence>
<name>A0A8K0JDF9_9TREE</name>
<reference evidence="1" key="1">
    <citation type="submission" date="2020-04" db="EMBL/GenBank/DDBJ databases">
        <title>Analysis of mating type loci in Filobasidium floriforme.</title>
        <authorList>
            <person name="Nowrousian M."/>
        </authorList>
    </citation>
    <scope>NUCLEOTIDE SEQUENCE</scope>
    <source>
        <strain evidence="1">CBS 6242</strain>
    </source>
</reference>
<protein>
    <submittedName>
        <fullName evidence="1">Uncharacterized protein</fullName>
    </submittedName>
</protein>